<accession>A0A0M3QYM2</accession>
<gene>
    <name evidence="2" type="ORF">Dbus_chr3Rg2673</name>
</gene>
<name>A0A0M3QYM2_DROBS</name>
<reference evidence="2 3" key="1">
    <citation type="submission" date="2015-08" db="EMBL/GenBank/DDBJ databases">
        <title>Ancestral chromatin configuration constrains chromatin evolution on differentiating sex chromosomes in Drosophila.</title>
        <authorList>
            <person name="Zhou Q."/>
            <person name="Bachtrog D."/>
        </authorList>
    </citation>
    <scope>NUCLEOTIDE SEQUENCE [LARGE SCALE GENOMIC DNA]</scope>
    <source>
        <tissue evidence="2">Whole larvae</tissue>
    </source>
</reference>
<proteinExistence type="predicted"/>
<evidence type="ECO:0000313" key="2">
    <source>
        <dbReference type="EMBL" id="ALC47923.1"/>
    </source>
</evidence>
<organism evidence="2 3">
    <name type="scientific">Drosophila busckii</name>
    <name type="common">Fruit fly</name>
    <dbReference type="NCBI Taxonomy" id="30019"/>
    <lineage>
        <taxon>Eukaryota</taxon>
        <taxon>Metazoa</taxon>
        <taxon>Ecdysozoa</taxon>
        <taxon>Arthropoda</taxon>
        <taxon>Hexapoda</taxon>
        <taxon>Insecta</taxon>
        <taxon>Pterygota</taxon>
        <taxon>Neoptera</taxon>
        <taxon>Endopterygota</taxon>
        <taxon>Diptera</taxon>
        <taxon>Brachycera</taxon>
        <taxon>Muscomorpha</taxon>
        <taxon>Ephydroidea</taxon>
        <taxon>Drosophilidae</taxon>
        <taxon>Drosophila</taxon>
    </lineage>
</organism>
<evidence type="ECO:0000256" key="1">
    <source>
        <dbReference type="SAM" id="MobiDB-lite"/>
    </source>
</evidence>
<dbReference type="AlphaFoldDB" id="A0A0M3QYM2"/>
<keyword evidence="3" id="KW-1185">Reference proteome</keyword>
<dbReference type="Proteomes" id="UP000494163">
    <property type="component" value="Chromosome 3R"/>
</dbReference>
<evidence type="ECO:0000313" key="3">
    <source>
        <dbReference type="Proteomes" id="UP000494163"/>
    </source>
</evidence>
<sequence>MFENGSLLRRRKRFKLHKNDKHLLNEELTALANLNRFFFTARSGNSLSQLPPPDINNAVMGGESAIHLSHYATHISPAVTQHRPLSRGQSSTATQPRRISPISTENSHLAEITLFNLRTTNNFDIEGTSTYRPKRSFTIESLITPDKPEQVSEKDEDDDDRTDIDVVECGTTCSNILSLPRVSPAEPEMSLCSEDQRQQPLPPLHTITAAAHLPFLHYASGVNVNGISSGNLQSAGSTYDLAITHPLLMMSTPIGNIHNSYCNNFSIIPPPQTYRSPEVQNRIISGMRTI</sequence>
<dbReference type="OrthoDB" id="5954824at2759"/>
<protein>
    <submittedName>
        <fullName evidence="2">Fd96Ca</fullName>
    </submittedName>
</protein>
<dbReference type="EMBL" id="CP012526">
    <property type="protein sequence ID" value="ALC47923.1"/>
    <property type="molecule type" value="Genomic_DNA"/>
</dbReference>
<dbReference type="OMA" id="SHYATHI"/>
<feature type="compositionally biased region" description="Polar residues" evidence="1">
    <location>
        <begin position="87"/>
        <end position="104"/>
    </location>
</feature>
<feature type="region of interest" description="Disordered" evidence="1">
    <location>
        <begin position="80"/>
        <end position="104"/>
    </location>
</feature>